<dbReference type="GO" id="GO:0030170">
    <property type="term" value="F:pyridoxal phosphate binding"/>
    <property type="evidence" value="ECO:0007669"/>
    <property type="project" value="TreeGrafter"/>
</dbReference>
<dbReference type="Gene3D" id="3.90.1150.10">
    <property type="entry name" value="Aspartate Aminotransferase, domain 1"/>
    <property type="match status" value="1"/>
</dbReference>
<dbReference type="Proteomes" id="UP000046122">
    <property type="component" value="Unassembled WGS sequence"/>
</dbReference>
<evidence type="ECO:0000256" key="1">
    <source>
        <dbReference type="ARBA" id="ARBA00037999"/>
    </source>
</evidence>
<dbReference type="Pfam" id="PF01041">
    <property type="entry name" value="DegT_DnrJ_EryC1"/>
    <property type="match status" value="1"/>
</dbReference>
<evidence type="ECO:0000256" key="2">
    <source>
        <dbReference type="PIRSR" id="PIRSR000390-1"/>
    </source>
</evidence>
<dbReference type="Proteomes" id="UP000045285">
    <property type="component" value="Unassembled WGS sequence"/>
</dbReference>
<evidence type="ECO:0000313" key="9">
    <source>
        <dbReference type="Proteomes" id="UP000046122"/>
    </source>
</evidence>
<reference evidence="9 10" key="1">
    <citation type="submission" date="2014-08" db="EMBL/GenBank/DDBJ databases">
        <authorList>
            <person name="Moulin Lionel"/>
        </authorList>
    </citation>
    <scope>NUCLEOTIDE SEQUENCE [LARGE SCALE GENOMIC DNA]</scope>
</reference>
<evidence type="ECO:0000313" key="8">
    <source>
        <dbReference type="Proteomes" id="UP000045285"/>
    </source>
</evidence>
<dbReference type="EMBL" id="CCMZ01000006">
    <property type="protein sequence ID" value="CDX13364.1"/>
    <property type="molecule type" value="Genomic_DNA"/>
</dbReference>
<keyword evidence="5" id="KW-0808">Transferase</keyword>
<dbReference type="InterPro" id="IPR015424">
    <property type="entry name" value="PyrdxlP-dep_Trfase"/>
</dbReference>
<dbReference type="InterPro" id="IPR015422">
    <property type="entry name" value="PyrdxlP-dep_Trfase_small"/>
</dbReference>
<keyword evidence="8" id="KW-1185">Reference proteome</keyword>
<name>A0A090DD20_MESPL</name>
<dbReference type="CDD" id="cd00616">
    <property type="entry name" value="AHBA_syn"/>
    <property type="match status" value="1"/>
</dbReference>
<dbReference type="PANTHER" id="PTHR30244">
    <property type="entry name" value="TRANSAMINASE"/>
    <property type="match status" value="1"/>
</dbReference>
<dbReference type="GO" id="GO:0008483">
    <property type="term" value="F:transaminase activity"/>
    <property type="evidence" value="ECO:0007669"/>
    <property type="project" value="UniProtKB-KW"/>
</dbReference>
<dbReference type="InterPro" id="IPR000653">
    <property type="entry name" value="DegT/StrS_aminotransferase"/>
</dbReference>
<dbReference type="GO" id="GO:0000271">
    <property type="term" value="P:polysaccharide biosynthetic process"/>
    <property type="evidence" value="ECO:0007669"/>
    <property type="project" value="TreeGrafter"/>
</dbReference>
<dbReference type="AlphaFoldDB" id="A0A090DD20"/>
<keyword evidence="3 4" id="KW-0663">Pyridoxal phosphate</keyword>
<feature type="active site" description="Proton acceptor" evidence="2">
    <location>
        <position position="177"/>
    </location>
</feature>
<feature type="modified residue" description="N6-(pyridoxal phosphate)lysine" evidence="3">
    <location>
        <position position="177"/>
    </location>
</feature>
<gene>
    <name evidence="5" type="ORF">MPL3356_140167</name>
    <name evidence="7" type="ORF">MPL3365_230228</name>
    <name evidence="6" type="ORF">MPLDJ20_150151</name>
</gene>
<dbReference type="EMBL" id="CCNE01000016">
    <property type="protein sequence ID" value="CDX56442.1"/>
    <property type="molecule type" value="Genomic_DNA"/>
</dbReference>
<dbReference type="Proteomes" id="UP000046373">
    <property type="component" value="Unassembled WGS sequence"/>
</dbReference>
<dbReference type="PIRSF" id="PIRSF000390">
    <property type="entry name" value="PLP_StrS"/>
    <property type="match status" value="1"/>
</dbReference>
<evidence type="ECO:0000256" key="4">
    <source>
        <dbReference type="RuleBase" id="RU004508"/>
    </source>
</evidence>
<evidence type="ECO:0000313" key="10">
    <source>
        <dbReference type="Proteomes" id="UP000046373"/>
    </source>
</evidence>
<dbReference type="EMBL" id="CCNB01000007">
    <property type="protein sequence ID" value="CDX32429.1"/>
    <property type="molecule type" value="Genomic_DNA"/>
</dbReference>
<evidence type="ECO:0000313" key="6">
    <source>
        <dbReference type="EMBL" id="CDX32429.1"/>
    </source>
</evidence>
<evidence type="ECO:0000256" key="3">
    <source>
        <dbReference type="PIRSR" id="PIRSR000390-2"/>
    </source>
</evidence>
<dbReference type="InterPro" id="IPR015421">
    <property type="entry name" value="PyrdxlP-dep_Trfase_major"/>
</dbReference>
<proteinExistence type="inferred from homology"/>
<protein>
    <submittedName>
        <fullName evidence="5">DegT/DnrJ/EryC1/StrS aminotransferase</fullName>
    </submittedName>
</protein>
<reference evidence="8" key="2">
    <citation type="submission" date="2014-08" db="EMBL/GenBank/DDBJ databases">
        <authorList>
            <person name="Moulin L."/>
        </authorList>
    </citation>
    <scope>NUCLEOTIDE SEQUENCE [LARGE SCALE GENOMIC DNA]</scope>
</reference>
<dbReference type="STRING" id="69974.MPLDJ20_150151"/>
<evidence type="ECO:0000313" key="7">
    <source>
        <dbReference type="EMBL" id="CDX56442.1"/>
    </source>
</evidence>
<keyword evidence="5" id="KW-0032">Aminotransferase</keyword>
<sequence>MLLVSAPLLGVPEKAALSKVIDSGWLTMGERVRAFEEAFAAMHGADDCVAVSSCTAALHLILHGLGIGPGDEVLVPSLTFVATVNAVLYVGAKPVFIDIESDDVPLMSLEDAEASCTSRTRAVILVHFAGYLANKLEWQTFASARGLYIIEDAAHAPGLKEVGTFGAGAAFSFYGNKNMTTAEGGAVITRDPDLREKIRQARGHGMTTGTRQRLNSRTPQYDVTMLGFNYRMDELRAAIGLVQLRNLQEWNEVRRVLVTLYRRLIAMRCPAVSMPFSEPRRSAYHIMPILLPRYVNRQEVIDELRAQGIQTTIHYPPVHQMTFYRELFPGVHLPRTEAFADRELTIPLHPQITSPVAEAVVDALASALHSGARAGTAA</sequence>
<dbReference type="Gene3D" id="3.40.640.10">
    <property type="entry name" value="Type I PLP-dependent aspartate aminotransferase-like (Major domain)"/>
    <property type="match status" value="1"/>
</dbReference>
<dbReference type="PANTHER" id="PTHR30244:SF34">
    <property type="entry name" value="DTDP-4-AMINO-4,6-DIDEOXYGALACTOSE TRANSAMINASE"/>
    <property type="match status" value="1"/>
</dbReference>
<organism evidence="5 8">
    <name type="scientific">Mesorhizobium plurifarium</name>
    <dbReference type="NCBI Taxonomy" id="69974"/>
    <lineage>
        <taxon>Bacteria</taxon>
        <taxon>Pseudomonadati</taxon>
        <taxon>Pseudomonadota</taxon>
        <taxon>Alphaproteobacteria</taxon>
        <taxon>Hyphomicrobiales</taxon>
        <taxon>Phyllobacteriaceae</taxon>
        <taxon>Mesorhizobium</taxon>
    </lineage>
</organism>
<dbReference type="SUPFAM" id="SSF53383">
    <property type="entry name" value="PLP-dependent transferases"/>
    <property type="match status" value="1"/>
</dbReference>
<evidence type="ECO:0000313" key="5">
    <source>
        <dbReference type="EMBL" id="CDX13364.1"/>
    </source>
</evidence>
<comment type="similarity">
    <text evidence="1 4">Belongs to the DegT/DnrJ/EryC1 family.</text>
</comment>
<accession>A0A090DD20</accession>